<dbReference type="GeneID" id="25397787"/>
<organism evidence="3 4">
    <name type="scientific">Methanoregula formicica (strain DSM 22288 / NBRC 105244 / SMSP)</name>
    <dbReference type="NCBI Taxonomy" id="593750"/>
    <lineage>
        <taxon>Archaea</taxon>
        <taxon>Methanobacteriati</taxon>
        <taxon>Methanobacteriota</taxon>
        <taxon>Stenosarchaea group</taxon>
        <taxon>Methanomicrobia</taxon>
        <taxon>Methanomicrobiales</taxon>
        <taxon>Methanoregulaceae</taxon>
        <taxon>Methanoregula</taxon>
    </lineage>
</organism>
<keyword evidence="1" id="KW-1133">Transmembrane helix</keyword>
<dbReference type="STRING" id="593750.Metfor_0796"/>
<evidence type="ECO:0000259" key="2">
    <source>
        <dbReference type="PROSITE" id="PS50093"/>
    </source>
</evidence>
<evidence type="ECO:0000313" key="3">
    <source>
        <dbReference type="EMBL" id="AGB01856.1"/>
    </source>
</evidence>
<gene>
    <name evidence="3" type="ordered locus">Metfor_0796</name>
</gene>
<dbReference type="RefSeq" id="WP_015284820.1">
    <property type="nucleotide sequence ID" value="NC_019943.1"/>
</dbReference>
<dbReference type="Proteomes" id="UP000010824">
    <property type="component" value="Chromosome"/>
</dbReference>
<dbReference type="PANTHER" id="PTHR36842">
    <property type="entry name" value="PROTEIN TOLB HOMOLOG"/>
    <property type="match status" value="1"/>
</dbReference>
<dbReference type="Pfam" id="PF18911">
    <property type="entry name" value="PKD_4"/>
    <property type="match status" value="2"/>
</dbReference>
<dbReference type="eggNOG" id="arCOG02510">
    <property type="taxonomic scope" value="Archaea"/>
</dbReference>
<dbReference type="KEGG" id="mfo:Metfor_0796"/>
<dbReference type="InterPro" id="IPR012859">
    <property type="entry name" value="Pilin_N_archaeal"/>
</dbReference>
<dbReference type="InterPro" id="IPR035986">
    <property type="entry name" value="PKD_dom_sf"/>
</dbReference>
<dbReference type="EMBL" id="CP003167">
    <property type="protein sequence ID" value="AGB01856.1"/>
    <property type="molecule type" value="Genomic_DNA"/>
</dbReference>
<dbReference type="FunFam" id="2.60.40.10:FF:000270">
    <property type="entry name" value="Cell surface protein"/>
    <property type="match status" value="2"/>
</dbReference>
<dbReference type="InterPro" id="IPR013783">
    <property type="entry name" value="Ig-like_fold"/>
</dbReference>
<dbReference type="SUPFAM" id="SSF49299">
    <property type="entry name" value="PKD domain"/>
    <property type="match status" value="2"/>
</dbReference>
<evidence type="ECO:0000313" key="4">
    <source>
        <dbReference type="Proteomes" id="UP000010824"/>
    </source>
</evidence>
<dbReference type="InParanoid" id="L0HDI8"/>
<protein>
    <submittedName>
        <fullName evidence="3">PDK repeat-containing protein</fullName>
    </submittedName>
</protein>
<feature type="transmembrane region" description="Helical" evidence="1">
    <location>
        <begin position="23"/>
        <end position="45"/>
    </location>
</feature>
<dbReference type="SMART" id="SM00089">
    <property type="entry name" value="PKD"/>
    <property type="match status" value="2"/>
</dbReference>
<feature type="domain" description="PKD" evidence="2">
    <location>
        <begin position="235"/>
        <end position="318"/>
    </location>
</feature>
<feature type="domain" description="PKD" evidence="2">
    <location>
        <begin position="153"/>
        <end position="229"/>
    </location>
</feature>
<evidence type="ECO:0000256" key="1">
    <source>
        <dbReference type="SAM" id="Phobius"/>
    </source>
</evidence>
<reference evidence="4" key="1">
    <citation type="submission" date="2011-12" db="EMBL/GenBank/DDBJ databases">
        <title>Complete sequence of Methanoregula formicicum SMSP.</title>
        <authorList>
            <person name="Lucas S."/>
            <person name="Han J."/>
            <person name="Lapidus A."/>
            <person name="Cheng J.-F."/>
            <person name="Goodwin L."/>
            <person name="Pitluck S."/>
            <person name="Peters L."/>
            <person name="Ovchinnikova G."/>
            <person name="Teshima H."/>
            <person name="Detter J.C."/>
            <person name="Han C."/>
            <person name="Tapia R."/>
            <person name="Land M."/>
            <person name="Hauser L."/>
            <person name="Kyrpides N."/>
            <person name="Ivanova N."/>
            <person name="Pagani I."/>
            <person name="Imachi H."/>
            <person name="Tamaki H."/>
            <person name="Sekiguchi Y."/>
            <person name="Kamagata Y."/>
            <person name="Cadillo-Quiroz H."/>
            <person name="Zinder S."/>
            <person name="Liu W.-T."/>
            <person name="Woyke T."/>
        </authorList>
    </citation>
    <scope>NUCLEOTIDE SEQUENCE [LARGE SCALE GENOMIC DNA]</scope>
    <source>
        <strain evidence="4">DSM 22288 / NBRC 105244 / SMSP</strain>
    </source>
</reference>
<proteinExistence type="predicted"/>
<dbReference type="InterPro" id="IPR000601">
    <property type="entry name" value="PKD_dom"/>
</dbReference>
<dbReference type="HOGENOM" id="CLU_528567_0_0_2"/>
<dbReference type="CDD" id="cd00146">
    <property type="entry name" value="PKD"/>
    <property type="match status" value="2"/>
</dbReference>
<dbReference type="Pfam" id="PF07790">
    <property type="entry name" value="Pilin_N"/>
    <property type="match status" value="1"/>
</dbReference>
<sequence>MVCEYGPHSLHHCLYDDSGVSEVFGAVILITIIAAAVGLVAVSVFSQPPPEKIPAVNFLFASKGNIITIHHNGGDPLPEGNYQILVNSYPVPSGSITKFPSPAGNWVIGDTLTIQMNDLSPSSYVQVVYLDGSASYVLASNSTPGGAGGPYAPVASFITDVSSGIAPLDVQFTDTSEYSPDSWVWEFGDGSISFTQHPVHTFTSAGTYTVRLTAENSLGSSTATRIITVSGAPVPVANFTANVTSGIVPLTVQFTDLSENNPTSWSWVFGDGNVSYQQNPQHTFVSVGNYTVSLNATNSAGSNSMTRTEYIQVSSVPFVNYVIEENVFVYGSQLRFSGAKVAGPDATVVITESLSTSDLNRGASIAVNTLYIDGDVTLDGGSAGLGSAVNPGNIYVTGDMNLLSGTRDIYGDVYVRGNLRLKDARIHGNVYVDGDVTLYWTPWLAPGSHIYYTGTLSAPAYYNQGILDKCIHQATVPGFAMPDTALPSVKSSGWYAARGYVSSGPLTDNLKIFAPGYSSSSWTSTVNDVVIIASAGDISITGLGGSGFRGVLFAPNGKATFSGGFFEGVVIARDGFDVISGGTTVTFKNLETYFTSPDDYPF</sequence>
<dbReference type="OrthoDB" id="112229at2157"/>
<dbReference type="PROSITE" id="PS50093">
    <property type="entry name" value="PKD"/>
    <property type="match status" value="2"/>
</dbReference>
<keyword evidence="1" id="KW-0472">Membrane</keyword>
<reference evidence="3 4" key="2">
    <citation type="journal article" date="2014" name="Genome Announc.">
        <title>Complete Genome Sequence of Methanoregula formicica SMSPT, a Mesophilic Hydrogenotrophic Methanogen Isolated from a Methanogenic Upflow Anaerobic Sludge Blanket Reactor.</title>
        <authorList>
            <person name="Yamamoto K."/>
            <person name="Tamaki H."/>
            <person name="Cadillo-Quiroz H."/>
            <person name="Imachi H."/>
            <person name="Kyrpides N."/>
            <person name="Woyke T."/>
            <person name="Goodwin L."/>
            <person name="Zinder S.H."/>
            <person name="Kamagata Y."/>
            <person name="Liu W.T."/>
        </authorList>
    </citation>
    <scope>NUCLEOTIDE SEQUENCE [LARGE SCALE GENOMIC DNA]</scope>
    <source>
        <strain evidence="4">DSM 22288 / NBRC 105244 / SMSP</strain>
    </source>
</reference>
<keyword evidence="4" id="KW-1185">Reference proteome</keyword>
<keyword evidence="1" id="KW-0812">Transmembrane</keyword>
<accession>L0HDI8</accession>
<dbReference type="eggNOG" id="arCOG04381">
    <property type="taxonomic scope" value="Archaea"/>
</dbReference>
<dbReference type="PANTHER" id="PTHR36842:SF1">
    <property type="entry name" value="PROTEIN TOLB"/>
    <property type="match status" value="1"/>
</dbReference>
<name>L0HDI8_METFS</name>
<dbReference type="AlphaFoldDB" id="L0HDI8"/>
<dbReference type="Gene3D" id="2.60.40.10">
    <property type="entry name" value="Immunoglobulins"/>
    <property type="match status" value="2"/>
</dbReference>
<dbReference type="eggNOG" id="arCOG02420">
    <property type="taxonomic scope" value="Archaea"/>
</dbReference>
<dbReference type="InterPro" id="IPR022409">
    <property type="entry name" value="PKD/Chitinase_dom"/>
</dbReference>